<dbReference type="Proteomes" id="UP000692954">
    <property type="component" value="Unassembled WGS sequence"/>
</dbReference>
<keyword evidence="2" id="KW-1185">Reference proteome</keyword>
<protein>
    <submittedName>
        <fullName evidence="1">Uncharacterized protein</fullName>
    </submittedName>
</protein>
<evidence type="ECO:0000313" key="1">
    <source>
        <dbReference type="EMBL" id="CAD8066283.1"/>
    </source>
</evidence>
<organism evidence="1 2">
    <name type="scientific">Paramecium sonneborni</name>
    <dbReference type="NCBI Taxonomy" id="65129"/>
    <lineage>
        <taxon>Eukaryota</taxon>
        <taxon>Sar</taxon>
        <taxon>Alveolata</taxon>
        <taxon>Ciliophora</taxon>
        <taxon>Intramacronucleata</taxon>
        <taxon>Oligohymenophorea</taxon>
        <taxon>Peniculida</taxon>
        <taxon>Parameciidae</taxon>
        <taxon>Paramecium</taxon>
    </lineage>
</organism>
<reference evidence="1" key="1">
    <citation type="submission" date="2021-01" db="EMBL/GenBank/DDBJ databases">
        <authorList>
            <consortium name="Genoscope - CEA"/>
            <person name="William W."/>
        </authorList>
    </citation>
    <scope>NUCLEOTIDE SEQUENCE</scope>
</reference>
<comment type="caution">
    <text evidence="1">The sequence shown here is derived from an EMBL/GenBank/DDBJ whole genome shotgun (WGS) entry which is preliminary data.</text>
</comment>
<gene>
    <name evidence="1" type="ORF">PSON_ATCC_30995.1.T0210256</name>
</gene>
<name>A0A8S1LLP7_9CILI</name>
<accession>A0A8S1LLP7</accession>
<proteinExistence type="predicted"/>
<evidence type="ECO:0000313" key="2">
    <source>
        <dbReference type="Proteomes" id="UP000692954"/>
    </source>
</evidence>
<dbReference type="EMBL" id="CAJJDN010000021">
    <property type="protein sequence ID" value="CAD8066283.1"/>
    <property type="molecule type" value="Genomic_DNA"/>
</dbReference>
<sequence length="159" mass="19946">MHTNQYFIQLHYRQKLYSQNSADITTELYCSFIPQQHYNDFILMELKFLKMNQKLKFLQKRNVTKVYQKFIIGTFQQITVRQEQLNQLHLLKYRYKYVFQRKQFYYLFNLQQPNIEILINKINFHTLLQFYFLWHLINDKHSYLFSIFTQNKIFQLLQF</sequence>
<dbReference type="AlphaFoldDB" id="A0A8S1LLP7"/>